<accession>A0A1G2LMF5</accession>
<dbReference type="AlphaFoldDB" id="A0A1G2LMF5"/>
<dbReference type="Gene3D" id="3.90.1720.10">
    <property type="entry name" value="endopeptidase domain like (from Nostoc punctiforme)"/>
    <property type="match status" value="1"/>
</dbReference>
<reference evidence="1 2" key="1">
    <citation type="journal article" date="2016" name="Nat. Commun.">
        <title>Thousands of microbial genomes shed light on interconnected biogeochemical processes in an aquifer system.</title>
        <authorList>
            <person name="Anantharaman K."/>
            <person name="Brown C.T."/>
            <person name="Hug L.A."/>
            <person name="Sharon I."/>
            <person name="Castelle C.J."/>
            <person name="Probst A.J."/>
            <person name="Thomas B.C."/>
            <person name="Singh A."/>
            <person name="Wilkins M.J."/>
            <person name="Karaoz U."/>
            <person name="Brodie E.L."/>
            <person name="Williams K.H."/>
            <person name="Hubbard S.S."/>
            <person name="Banfield J.F."/>
        </authorList>
    </citation>
    <scope>NUCLEOTIDE SEQUENCE [LARGE SCALE GENOMIC DNA]</scope>
</reference>
<sequence>MKKIKLKFDLFSTYLATIKNSVGSKFFRNMYALNGRKRIDILENGNLSCAYFVSTILRHFGLIKKIHSTVKNTVRDLKRSGWKSLHKPKIGSVLVYEEKYFPESENRHMHIGFYIGSGKTISTSSKYRTPIMHNWQKEPSSGKPRKVLKILHHKKLTGP</sequence>
<protein>
    <recommendedName>
        <fullName evidence="3">NlpC/P60 domain-containing protein</fullName>
    </recommendedName>
</protein>
<gene>
    <name evidence="1" type="ORF">A3G49_00415</name>
</gene>
<evidence type="ECO:0000313" key="2">
    <source>
        <dbReference type="Proteomes" id="UP000177171"/>
    </source>
</evidence>
<evidence type="ECO:0000313" key="1">
    <source>
        <dbReference type="EMBL" id="OHA12773.1"/>
    </source>
</evidence>
<name>A0A1G2LMF5_9BACT</name>
<dbReference type="EMBL" id="MHQY01000041">
    <property type="protein sequence ID" value="OHA12773.1"/>
    <property type="molecule type" value="Genomic_DNA"/>
</dbReference>
<proteinExistence type="predicted"/>
<organism evidence="1 2">
    <name type="scientific">Candidatus Sungbacteria bacterium RIFCSPLOWO2_12_FULL_41_11</name>
    <dbReference type="NCBI Taxonomy" id="1802286"/>
    <lineage>
        <taxon>Bacteria</taxon>
        <taxon>Candidatus Sungiibacteriota</taxon>
    </lineage>
</organism>
<comment type="caution">
    <text evidence="1">The sequence shown here is derived from an EMBL/GenBank/DDBJ whole genome shotgun (WGS) entry which is preliminary data.</text>
</comment>
<dbReference type="Proteomes" id="UP000177171">
    <property type="component" value="Unassembled WGS sequence"/>
</dbReference>
<evidence type="ECO:0008006" key="3">
    <source>
        <dbReference type="Google" id="ProtNLM"/>
    </source>
</evidence>